<dbReference type="InterPro" id="IPR009497">
    <property type="entry name" value="Regulator_protein_PHA-1"/>
</dbReference>
<comment type="caution">
    <text evidence="1">The sequence shown here is derived from an EMBL/GenBank/DDBJ whole genome shotgun (WGS) entry which is preliminary data.</text>
</comment>
<reference evidence="2" key="1">
    <citation type="submission" date="2017-10" db="EMBL/GenBank/DDBJ databases">
        <title>Rapid genome shrinkage in a self-fertile nematode reveals novel sperm competition proteins.</title>
        <authorList>
            <person name="Yin D."/>
            <person name="Schwarz E.M."/>
            <person name="Thomas C.G."/>
            <person name="Felde R.L."/>
            <person name="Korf I.F."/>
            <person name="Cutter A.D."/>
            <person name="Schartner C.M."/>
            <person name="Ralston E.J."/>
            <person name="Meyer B.J."/>
            <person name="Haag E.S."/>
        </authorList>
    </citation>
    <scope>NUCLEOTIDE SEQUENCE [LARGE SCALE GENOMIC DNA]</scope>
    <source>
        <strain evidence="2">JU1422</strain>
    </source>
</reference>
<dbReference type="EMBL" id="PDUG01000006">
    <property type="protein sequence ID" value="PIC16080.1"/>
    <property type="molecule type" value="Genomic_DNA"/>
</dbReference>
<dbReference type="Pfam" id="PF06542">
    <property type="entry name" value="PHA-1"/>
    <property type="match status" value="1"/>
</dbReference>
<accession>A0A2G5SLY8</accession>
<proteinExistence type="predicted"/>
<gene>
    <name evidence="1" type="primary">Cnig_chr_X.g22812</name>
    <name evidence="1" type="ORF">B9Z55_022812</name>
</gene>
<keyword evidence="2" id="KW-1185">Reference proteome</keyword>
<protein>
    <submittedName>
        <fullName evidence="1">Uncharacterized protein</fullName>
    </submittedName>
</protein>
<name>A0A2G5SLY8_9PELO</name>
<dbReference type="Proteomes" id="UP000230233">
    <property type="component" value="Chromosome X"/>
</dbReference>
<sequence length="512" mass="60318">MTTEKNYLRYLRHFEDVQDFFTFKPKWPPIIVELSEEQKIIQRCFENDIIRARIFDHALENNPLTNRGAWEILDLRRVNKSWNVSMLAEFRRRTRTNKLLFHGSFSNPYIRNFKSLPENIQRKHHDISINFHRVKLSELSNCFKFFNNYGIHPINTGAEIQVSNIWSEHSHLKLFIHNQIIETLYATKKSYLSKIFGMKLFCEGCETCLEFADECDEHDFVTMKKLQRGFPDGRVFKNIEVGVEVQNELVQKFIDPTEDKDSGLKMMVEFIKNNFMAKNVTFEQDEVFERILPVEVFTVFIHQWKATSTAIYSYWNSQIRTEGMLIGRFSDFVLMPHCPESAMRWSGVSIELPAVRDGFYNMIAIFRQILPSKKLFLNDSWITTNLPTVLDYPRMGPAQRFVMQRIADYATDENFSNFELEIAVPDDATFDVANLCGMLRQLGRSWEVHEPIYGTKILCRCGRRLTTYRMANNRIQGRLNISMTEYIPNSRFRCHSGYPYSSPPGWFDDEDN</sequence>
<evidence type="ECO:0000313" key="1">
    <source>
        <dbReference type="EMBL" id="PIC16080.1"/>
    </source>
</evidence>
<organism evidence="1 2">
    <name type="scientific">Caenorhabditis nigoni</name>
    <dbReference type="NCBI Taxonomy" id="1611254"/>
    <lineage>
        <taxon>Eukaryota</taxon>
        <taxon>Metazoa</taxon>
        <taxon>Ecdysozoa</taxon>
        <taxon>Nematoda</taxon>
        <taxon>Chromadorea</taxon>
        <taxon>Rhabditida</taxon>
        <taxon>Rhabditina</taxon>
        <taxon>Rhabditomorpha</taxon>
        <taxon>Rhabditoidea</taxon>
        <taxon>Rhabditidae</taxon>
        <taxon>Peloderinae</taxon>
        <taxon>Caenorhabditis</taxon>
    </lineage>
</organism>
<dbReference type="AlphaFoldDB" id="A0A2G5SLY8"/>
<evidence type="ECO:0000313" key="2">
    <source>
        <dbReference type="Proteomes" id="UP000230233"/>
    </source>
</evidence>
<dbReference type="OrthoDB" id="5889796at2759"/>